<proteinExistence type="predicted"/>
<comment type="caution">
    <text evidence="1">The sequence shown here is derived from an EMBL/GenBank/DDBJ whole genome shotgun (WGS) entry which is preliminary data.</text>
</comment>
<reference evidence="1 2" key="1">
    <citation type="submission" date="2019-05" db="EMBL/GenBank/DDBJ databases">
        <title>Mikania micrantha, genome provides insights into the molecular mechanism of rapid growth.</title>
        <authorList>
            <person name="Liu B."/>
        </authorList>
    </citation>
    <scope>NUCLEOTIDE SEQUENCE [LARGE SCALE GENOMIC DNA]</scope>
    <source>
        <strain evidence="1">NLD-2019</strain>
        <tissue evidence="1">Leaf</tissue>
    </source>
</reference>
<gene>
    <name evidence="1" type="ORF">E3N88_31065</name>
</gene>
<dbReference type="EMBL" id="SZYD01000015">
    <property type="protein sequence ID" value="KAD3641841.1"/>
    <property type="molecule type" value="Genomic_DNA"/>
</dbReference>
<accession>A0A5N6MNC4</accession>
<evidence type="ECO:0000313" key="1">
    <source>
        <dbReference type="EMBL" id="KAD3641841.1"/>
    </source>
</evidence>
<dbReference type="Proteomes" id="UP000326396">
    <property type="component" value="Linkage Group LG5"/>
</dbReference>
<sequence length="80" mass="9059">MKTVGNKERRRRIVADRHRIASHHTAPTPSHRPHTKTITMADHGSNKGFIVKGLVVAGFHRRERLVEDVAAMLNTTIVSW</sequence>
<name>A0A5N6MNC4_9ASTR</name>
<evidence type="ECO:0000313" key="2">
    <source>
        <dbReference type="Proteomes" id="UP000326396"/>
    </source>
</evidence>
<organism evidence="1 2">
    <name type="scientific">Mikania micrantha</name>
    <name type="common">bitter vine</name>
    <dbReference type="NCBI Taxonomy" id="192012"/>
    <lineage>
        <taxon>Eukaryota</taxon>
        <taxon>Viridiplantae</taxon>
        <taxon>Streptophyta</taxon>
        <taxon>Embryophyta</taxon>
        <taxon>Tracheophyta</taxon>
        <taxon>Spermatophyta</taxon>
        <taxon>Magnoliopsida</taxon>
        <taxon>eudicotyledons</taxon>
        <taxon>Gunneridae</taxon>
        <taxon>Pentapetalae</taxon>
        <taxon>asterids</taxon>
        <taxon>campanulids</taxon>
        <taxon>Asterales</taxon>
        <taxon>Asteraceae</taxon>
        <taxon>Asteroideae</taxon>
        <taxon>Heliantheae alliance</taxon>
        <taxon>Eupatorieae</taxon>
        <taxon>Mikania</taxon>
    </lineage>
</organism>
<dbReference type="AlphaFoldDB" id="A0A5N6MNC4"/>
<keyword evidence="2" id="KW-1185">Reference proteome</keyword>
<protein>
    <submittedName>
        <fullName evidence="1">Uncharacterized protein</fullName>
    </submittedName>
</protein>